<evidence type="ECO:0000313" key="9">
    <source>
        <dbReference type="EMBL" id="WWD83066.1"/>
    </source>
</evidence>
<gene>
    <name evidence="9" type="primary">oppC_2</name>
    <name evidence="9" type="ORF">TEGL_14680</name>
</gene>
<evidence type="ECO:0000256" key="5">
    <source>
        <dbReference type="ARBA" id="ARBA00022989"/>
    </source>
</evidence>
<comment type="subcellular location">
    <subcellularLocation>
        <location evidence="1 7">Cell membrane</location>
        <topology evidence="1 7">Multi-pass membrane protein</topology>
    </subcellularLocation>
</comment>
<feature type="transmembrane region" description="Helical" evidence="7">
    <location>
        <begin position="77"/>
        <end position="102"/>
    </location>
</feature>
<evidence type="ECO:0000256" key="7">
    <source>
        <dbReference type="RuleBase" id="RU363032"/>
    </source>
</evidence>
<dbReference type="SUPFAM" id="SSF161098">
    <property type="entry name" value="MetI-like"/>
    <property type="match status" value="1"/>
</dbReference>
<evidence type="ECO:0000256" key="4">
    <source>
        <dbReference type="ARBA" id="ARBA00022692"/>
    </source>
</evidence>
<feature type="transmembrane region" description="Helical" evidence="7">
    <location>
        <begin position="138"/>
        <end position="157"/>
    </location>
</feature>
<dbReference type="CDD" id="cd06261">
    <property type="entry name" value="TM_PBP2"/>
    <property type="match status" value="1"/>
</dbReference>
<dbReference type="PANTHER" id="PTHR43386:SF1">
    <property type="entry name" value="D,D-DIPEPTIDE TRANSPORT SYSTEM PERMEASE PROTEIN DDPC-RELATED"/>
    <property type="match status" value="1"/>
</dbReference>
<dbReference type="InterPro" id="IPR000515">
    <property type="entry name" value="MetI-like"/>
</dbReference>
<feature type="transmembrane region" description="Helical" evidence="7">
    <location>
        <begin position="245"/>
        <end position="268"/>
    </location>
</feature>
<dbReference type="EMBL" id="CP117523">
    <property type="protein sequence ID" value="WWD83066.1"/>
    <property type="molecule type" value="Genomic_DNA"/>
</dbReference>
<protein>
    <submittedName>
        <fullName evidence="9">Oligopeptide transport system permease protein OppC</fullName>
    </submittedName>
</protein>
<name>A0ABZ2ETE6_9FIRM</name>
<feature type="domain" description="ABC transmembrane type-1" evidence="8">
    <location>
        <begin position="75"/>
        <end position="267"/>
    </location>
</feature>
<keyword evidence="4 7" id="KW-0812">Transmembrane</keyword>
<keyword evidence="10" id="KW-1185">Reference proteome</keyword>
<reference evidence="9 10" key="1">
    <citation type="journal article" date="2023" name="PLoS ONE">
        <title>Genome-based metabolic and phylogenomic analysis of three Terrisporobacter species.</title>
        <authorList>
            <person name="Boer T."/>
            <person name="Bengelsdorf F.R."/>
            <person name="Bomeke M."/>
            <person name="Daniel R."/>
            <person name="Poehlein A."/>
        </authorList>
    </citation>
    <scope>NUCLEOTIDE SEQUENCE [LARGE SCALE GENOMIC DNA]</scope>
    <source>
        <strain evidence="9 10">DSM 1288</strain>
    </source>
</reference>
<accession>A0ABZ2ETE6</accession>
<keyword evidence="5 7" id="KW-1133">Transmembrane helix</keyword>
<evidence type="ECO:0000256" key="1">
    <source>
        <dbReference type="ARBA" id="ARBA00004651"/>
    </source>
</evidence>
<evidence type="ECO:0000256" key="6">
    <source>
        <dbReference type="ARBA" id="ARBA00023136"/>
    </source>
</evidence>
<proteinExistence type="inferred from homology"/>
<dbReference type="InterPro" id="IPR050366">
    <property type="entry name" value="BP-dependent_transpt_permease"/>
</dbReference>
<feature type="transmembrane region" description="Helical" evidence="7">
    <location>
        <begin position="114"/>
        <end position="132"/>
    </location>
</feature>
<organism evidence="9 10">
    <name type="scientific">Terrisporobacter glycolicus ATCC 14880 = DSM 1288</name>
    <dbReference type="NCBI Taxonomy" id="1121315"/>
    <lineage>
        <taxon>Bacteria</taxon>
        <taxon>Bacillati</taxon>
        <taxon>Bacillota</taxon>
        <taxon>Clostridia</taxon>
        <taxon>Peptostreptococcales</taxon>
        <taxon>Peptostreptococcaceae</taxon>
        <taxon>Terrisporobacter</taxon>
    </lineage>
</organism>
<evidence type="ECO:0000256" key="3">
    <source>
        <dbReference type="ARBA" id="ARBA00022475"/>
    </source>
</evidence>
<dbReference type="PANTHER" id="PTHR43386">
    <property type="entry name" value="OLIGOPEPTIDE TRANSPORT SYSTEM PERMEASE PROTEIN APPC"/>
    <property type="match status" value="1"/>
</dbReference>
<feature type="transmembrane region" description="Helical" evidence="7">
    <location>
        <begin position="15"/>
        <end position="33"/>
    </location>
</feature>
<dbReference type="Proteomes" id="UP001348492">
    <property type="component" value="Chromosome"/>
</dbReference>
<evidence type="ECO:0000259" key="8">
    <source>
        <dbReference type="PROSITE" id="PS50928"/>
    </source>
</evidence>
<keyword evidence="6 7" id="KW-0472">Membrane</keyword>
<dbReference type="RefSeq" id="WP_018589520.1">
    <property type="nucleotide sequence ID" value="NZ_CP117523.1"/>
</dbReference>
<keyword evidence="2 7" id="KW-0813">Transport</keyword>
<sequence length="281" mass="31776">MRQYLSKLNKFEKRVFAVSLVILGGFLFVAIFANKLSPYNPYDRVAIPFLKPSGEHILGTNDIGQDILSELIYGSRISLLIGFISSVIAIGIAIVLSILSGYYGEKIEDTIMRITDFFLVIPFLPLVILLSVYFRGNYISIALIIGFTYWPGTVRILRSQVIKVKNKDYILNIKSMGASDYYIIRKYIIREIFPTIVYRFMFLVKGSIITESSLSFLGLGNPTLKSWGSILYYAQNRNVFLTSAWLWWIVPAGLCICVLSISFVLIGYTVENLLAPKKEVA</sequence>
<dbReference type="Gene3D" id="1.10.3720.10">
    <property type="entry name" value="MetI-like"/>
    <property type="match status" value="1"/>
</dbReference>
<comment type="similarity">
    <text evidence="7">Belongs to the binding-protein-dependent transport system permease family.</text>
</comment>
<evidence type="ECO:0000313" key="10">
    <source>
        <dbReference type="Proteomes" id="UP001348492"/>
    </source>
</evidence>
<dbReference type="Pfam" id="PF00528">
    <property type="entry name" value="BPD_transp_1"/>
    <property type="match status" value="1"/>
</dbReference>
<dbReference type="InterPro" id="IPR035906">
    <property type="entry name" value="MetI-like_sf"/>
</dbReference>
<dbReference type="PROSITE" id="PS50928">
    <property type="entry name" value="ABC_TM1"/>
    <property type="match status" value="1"/>
</dbReference>
<evidence type="ECO:0000256" key="2">
    <source>
        <dbReference type="ARBA" id="ARBA00022448"/>
    </source>
</evidence>
<keyword evidence="3" id="KW-1003">Cell membrane</keyword>